<dbReference type="OrthoDB" id="7840740at2"/>
<dbReference type="Proteomes" id="UP000215377">
    <property type="component" value="Unassembled WGS sequence"/>
</dbReference>
<protein>
    <recommendedName>
        <fullName evidence="4">AB hydrolase-1 domain-containing protein</fullName>
    </recommendedName>
</protein>
<name>A0A225NS99_9RHOB</name>
<gene>
    <name evidence="2" type="ORF">ATO3_05680</name>
</gene>
<dbReference type="AlphaFoldDB" id="A0A225NS99"/>
<feature type="compositionally biased region" description="Polar residues" evidence="1">
    <location>
        <begin position="1"/>
        <end position="14"/>
    </location>
</feature>
<dbReference type="SUPFAM" id="SSF53474">
    <property type="entry name" value="alpha/beta-Hydrolases"/>
    <property type="match status" value="1"/>
</dbReference>
<evidence type="ECO:0000313" key="3">
    <source>
        <dbReference type="Proteomes" id="UP000215377"/>
    </source>
</evidence>
<dbReference type="Gene3D" id="3.40.50.1820">
    <property type="entry name" value="alpha/beta hydrolase"/>
    <property type="match status" value="1"/>
</dbReference>
<evidence type="ECO:0000313" key="2">
    <source>
        <dbReference type="EMBL" id="OWU75698.1"/>
    </source>
</evidence>
<accession>A0A225NS99</accession>
<organism evidence="2 3">
    <name type="scientific">Marinibacterium profundimaris</name>
    <dbReference type="NCBI Taxonomy" id="1679460"/>
    <lineage>
        <taxon>Bacteria</taxon>
        <taxon>Pseudomonadati</taxon>
        <taxon>Pseudomonadota</taxon>
        <taxon>Alphaproteobacteria</taxon>
        <taxon>Rhodobacterales</taxon>
        <taxon>Paracoccaceae</taxon>
        <taxon>Marinibacterium</taxon>
    </lineage>
</organism>
<proteinExistence type="predicted"/>
<dbReference type="EMBL" id="AQQR01000002">
    <property type="protein sequence ID" value="OWU75698.1"/>
    <property type="molecule type" value="Genomic_DNA"/>
</dbReference>
<sequence>MNVTNHPDQQTTPQPDAGRADMRIVLDEPDLRISHYQGVTDMAVVAFTGIGHGMGAIQQDEFIGSALGEDRNHVISVIDKDRSWYSAPGMQERIVATLRALKAELGVRRVVCLGNSMGGFGALLFAERIGADTAIGFVPQYTMRNDFGERRWANFREKMVNDNLDTLGPHLNGRTRAYAVFGAEDLRDRLHVQRIKTNCIARIHLVAGSDHNDLTGFLKREGLLAPLIVAMIAHDDREVARLLASYTVNPGLGPT</sequence>
<dbReference type="InterPro" id="IPR029058">
    <property type="entry name" value="AB_hydrolase_fold"/>
</dbReference>
<evidence type="ECO:0008006" key="4">
    <source>
        <dbReference type="Google" id="ProtNLM"/>
    </source>
</evidence>
<dbReference type="RefSeq" id="WP_088648865.1">
    <property type="nucleotide sequence ID" value="NZ_AQQR01000002.1"/>
</dbReference>
<evidence type="ECO:0000256" key="1">
    <source>
        <dbReference type="SAM" id="MobiDB-lite"/>
    </source>
</evidence>
<keyword evidence="3" id="KW-1185">Reference proteome</keyword>
<comment type="caution">
    <text evidence="2">The sequence shown here is derived from an EMBL/GenBank/DDBJ whole genome shotgun (WGS) entry which is preliminary data.</text>
</comment>
<reference evidence="2 3" key="1">
    <citation type="submission" date="2013-04" db="EMBL/GenBank/DDBJ databases">
        <title>Oceanicola sp. 22II1-22F33 Genome Sequencing.</title>
        <authorList>
            <person name="Lai Q."/>
            <person name="Li G."/>
            <person name="Shao Z."/>
        </authorList>
    </citation>
    <scope>NUCLEOTIDE SEQUENCE [LARGE SCALE GENOMIC DNA]</scope>
    <source>
        <strain evidence="2 3">22II1-22F33</strain>
    </source>
</reference>
<feature type="region of interest" description="Disordered" evidence="1">
    <location>
        <begin position="1"/>
        <end position="20"/>
    </location>
</feature>